<evidence type="ECO:0000256" key="1">
    <source>
        <dbReference type="SAM" id="Phobius"/>
    </source>
</evidence>
<accession>A0A1I3MNA3</accession>
<dbReference type="OrthoDB" id="177994at2157"/>
<dbReference type="Proteomes" id="UP000182829">
    <property type="component" value="Unassembled WGS sequence"/>
</dbReference>
<feature type="transmembrane region" description="Helical" evidence="1">
    <location>
        <begin position="12"/>
        <end position="34"/>
    </location>
</feature>
<gene>
    <name evidence="2" type="ORF">SAMN05443661_110207</name>
</gene>
<feature type="transmembrane region" description="Helical" evidence="1">
    <location>
        <begin position="40"/>
        <end position="61"/>
    </location>
</feature>
<keyword evidence="1" id="KW-0812">Transmembrane</keyword>
<evidence type="ECO:0000313" key="3">
    <source>
        <dbReference type="Proteomes" id="UP000182829"/>
    </source>
</evidence>
<dbReference type="EMBL" id="FORO01000010">
    <property type="protein sequence ID" value="SFI98422.1"/>
    <property type="molecule type" value="Genomic_DNA"/>
</dbReference>
<name>A0A1I3MNA3_9EURY</name>
<sequence length="74" mass="7850">MNDRTVTITGLFGALVVALLAVLGVYGFVTGYLLESPGDLFVPSIGVLAVTIVVVGALILLGARSSQWRQNPYW</sequence>
<reference evidence="2 3" key="1">
    <citation type="submission" date="2016-10" db="EMBL/GenBank/DDBJ databases">
        <authorList>
            <person name="de Groot N.N."/>
        </authorList>
    </citation>
    <scope>NUCLEOTIDE SEQUENCE [LARGE SCALE GENOMIC DNA]</scope>
    <source>
        <strain evidence="2 3">SP2</strain>
    </source>
</reference>
<dbReference type="RefSeq" id="WP_005576823.1">
    <property type="nucleotide sequence ID" value="NZ_FORO01000010.1"/>
</dbReference>
<dbReference type="AlphaFoldDB" id="A0A1I3MNA3"/>
<organism evidence="2 3">
    <name type="scientific">Natronobacterium gregoryi</name>
    <dbReference type="NCBI Taxonomy" id="44930"/>
    <lineage>
        <taxon>Archaea</taxon>
        <taxon>Methanobacteriati</taxon>
        <taxon>Methanobacteriota</taxon>
        <taxon>Stenosarchaea group</taxon>
        <taxon>Halobacteria</taxon>
        <taxon>Halobacteriales</taxon>
        <taxon>Natrialbaceae</taxon>
        <taxon>Natronobacterium</taxon>
    </lineage>
</organism>
<proteinExistence type="predicted"/>
<keyword evidence="1" id="KW-1133">Transmembrane helix</keyword>
<evidence type="ECO:0000313" key="2">
    <source>
        <dbReference type="EMBL" id="SFI98422.1"/>
    </source>
</evidence>
<dbReference type="GeneID" id="14209327"/>
<keyword evidence="1" id="KW-0472">Membrane</keyword>
<dbReference type="OMA" id="WRENPYW"/>
<protein>
    <submittedName>
        <fullName evidence="2">Uncharacterized protein</fullName>
    </submittedName>
</protein>